<dbReference type="Pfam" id="PF00535">
    <property type="entry name" value="Glycos_transf_2"/>
    <property type="match status" value="1"/>
</dbReference>
<feature type="domain" description="Glycosyltransferase 2-like" evidence="1">
    <location>
        <begin position="5"/>
        <end position="159"/>
    </location>
</feature>
<keyword evidence="2" id="KW-0808">Transferase</keyword>
<evidence type="ECO:0000259" key="1">
    <source>
        <dbReference type="Pfam" id="PF00535"/>
    </source>
</evidence>
<proteinExistence type="predicted"/>
<sequence>MPKVSVIIPSYNHEKYIAEAINSVLNQTFQDFELIIVDDGSNDNSVEVIKSFTDSRIDLFCFKENQGASVVVNKCIDRARGKYIAILNSDDIFVLDKLEKQVQFLDKYSEIGAVFSYVELIDETGKQFKDESHDYYKTFNQKNRTRFEWLNYFFNHGNCLCHPSVLIRKECYNTIGYYDERLAQLPDFDFWVRLCMKYNIYIMPEQLIKFRIRDDEKNISANTPQNKIRSSWELPKILKNFLDINSDDILKIFPGLREDIDYIDDDITPFLIAKLALEKKDPSYKSFGLNTLYKMLGNKVIYNKLNEKYEFTYADFLKLTVKYDLFSITHNLSELDLNIKKELLKDVIKDKKIFIWGSGDGGIKTLNYLQGLGIDINGLIDISPNKQGKKINDIYIYEPSILEEDKFKRDSYVIIGSSYVQEIESNLRCLGYRWIDDYITPIIKF</sequence>
<dbReference type="AlphaFoldDB" id="L0KCL2"/>
<dbReference type="InterPro" id="IPR029063">
    <property type="entry name" value="SAM-dependent_MTases_sf"/>
</dbReference>
<protein>
    <submittedName>
        <fullName evidence="2">Putative glycosyltransferase</fullName>
    </submittedName>
</protein>
<reference evidence="3" key="1">
    <citation type="submission" date="2012-02" db="EMBL/GenBank/DDBJ databases">
        <title>The complete genome of Halobacteroides halobius DSM 5150.</title>
        <authorList>
            <person name="Lucas S."/>
            <person name="Copeland A."/>
            <person name="Lapidus A."/>
            <person name="Glavina del Rio T."/>
            <person name="Dalin E."/>
            <person name="Tice H."/>
            <person name="Bruce D."/>
            <person name="Goodwin L."/>
            <person name="Pitluck S."/>
            <person name="Peters L."/>
            <person name="Mikhailova N."/>
            <person name="Gu W."/>
            <person name="Kyrpides N."/>
            <person name="Mavromatis K."/>
            <person name="Ivanova N."/>
            <person name="Brettin T."/>
            <person name="Detter J.C."/>
            <person name="Han C."/>
            <person name="Larimer F."/>
            <person name="Land M."/>
            <person name="Hauser L."/>
            <person name="Markowitz V."/>
            <person name="Cheng J.-F."/>
            <person name="Hugenholtz P."/>
            <person name="Woyke T."/>
            <person name="Wu D."/>
            <person name="Tindall B."/>
            <person name="Pomrenke H."/>
            <person name="Brambilla E."/>
            <person name="Klenk H.-P."/>
            <person name="Eisen J.A."/>
        </authorList>
    </citation>
    <scope>NUCLEOTIDE SEQUENCE [LARGE SCALE GENOMIC DNA]</scope>
    <source>
        <strain evidence="3">ATCC 35273 / DSM 5150 / MD-1</strain>
    </source>
</reference>
<dbReference type="InterPro" id="IPR001173">
    <property type="entry name" value="Glyco_trans_2-like"/>
</dbReference>
<evidence type="ECO:0000313" key="2">
    <source>
        <dbReference type="EMBL" id="AGB42129.1"/>
    </source>
</evidence>
<dbReference type="GO" id="GO:0016758">
    <property type="term" value="F:hexosyltransferase activity"/>
    <property type="evidence" value="ECO:0007669"/>
    <property type="project" value="UniProtKB-ARBA"/>
</dbReference>
<gene>
    <name evidence="2" type="ordered locus">Halha_2255</name>
</gene>
<dbReference type="RefSeq" id="WP_015327843.1">
    <property type="nucleotide sequence ID" value="NC_019978.1"/>
</dbReference>
<dbReference type="PATRIC" id="fig|748449.3.peg.2174"/>
<accession>L0KCL2</accession>
<dbReference type="Proteomes" id="UP000010880">
    <property type="component" value="Chromosome"/>
</dbReference>
<dbReference type="STRING" id="748449.Halha_2255"/>
<dbReference type="eggNOG" id="COG1216">
    <property type="taxonomic scope" value="Bacteria"/>
</dbReference>
<dbReference type="PANTHER" id="PTHR22916">
    <property type="entry name" value="GLYCOSYLTRANSFERASE"/>
    <property type="match status" value="1"/>
</dbReference>
<evidence type="ECO:0000313" key="3">
    <source>
        <dbReference type="Proteomes" id="UP000010880"/>
    </source>
</evidence>
<dbReference type="HOGENOM" id="CLU_025996_0_4_9"/>
<dbReference type="Gene3D" id="3.40.50.720">
    <property type="entry name" value="NAD(P)-binding Rossmann-like Domain"/>
    <property type="match status" value="1"/>
</dbReference>
<organism evidence="2 3">
    <name type="scientific">Halobacteroides halobius (strain ATCC 35273 / DSM 5150 / MD-1)</name>
    <dbReference type="NCBI Taxonomy" id="748449"/>
    <lineage>
        <taxon>Bacteria</taxon>
        <taxon>Bacillati</taxon>
        <taxon>Bacillota</taxon>
        <taxon>Clostridia</taxon>
        <taxon>Halanaerobiales</taxon>
        <taxon>Halobacteroidaceae</taxon>
        <taxon>Halobacteroides</taxon>
    </lineage>
</organism>
<dbReference type="SUPFAM" id="SSF53335">
    <property type="entry name" value="S-adenosyl-L-methionine-dependent methyltransferases"/>
    <property type="match status" value="1"/>
</dbReference>
<name>L0KCL2_HALHC</name>
<dbReference type="PANTHER" id="PTHR22916:SF3">
    <property type="entry name" value="UDP-GLCNAC:BETAGAL BETA-1,3-N-ACETYLGLUCOSAMINYLTRANSFERASE-LIKE PROTEIN 1"/>
    <property type="match status" value="1"/>
</dbReference>
<dbReference type="KEGG" id="hhl:Halha_2255"/>
<dbReference type="EMBL" id="CP003359">
    <property type="protein sequence ID" value="AGB42129.1"/>
    <property type="molecule type" value="Genomic_DNA"/>
</dbReference>
<keyword evidence="3" id="KW-1185">Reference proteome</keyword>
<dbReference type="Gene3D" id="3.90.550.10">
    <property type="entry name" value="Spore Coat Polysaccharide Biosynthesis Protein SpsA, Chain A"/>
    <property type="match status" value="1"/>
</dbReference>
<dbReference type="SUPFAM" id="SSF53448">
    <property type="entry name" value="Nucleotide-diphospho-sugar transferases"/>
    <property type="match status" value="1"/>
</dbReference>
<dbReference type="InterPro" id="IPR029044">
    <property type="entry name" value="Nucleotide-diphossugar_trans"/>
</dbReference>
<dbReference type="OrthoDB" id="9807778at2"/>